<evidence type="ECO:0000259" key="6">
    <source>
        <dbReference type="Pfam" id="PF01168"/>
    </source>
</evidence>
<dbReference type="FunFam" id="3.20.20.10:FF:000018">
    <property type="entry name" value="Pyridoxal phosphate homeostasis protein"/>
    <property type="match status" value="1"/>
</dbReference>
<keyword evidence="5" id="KW-0663">Pyridoxal phosphate</keyword>
<dbReference type="PANTHER" id="PTHR11645:SF0">
    <property type="entry name" value="PYRROLINE-5-CARBOXYLATE REDUCTASE 3"/>
    <property type="match status" value="1"/>
</dbReference>
<dbReference type="FunFam" id="1.10.3730.10:FF:000001">
    <property type="entry name" value="Pyrroline-5-carboxylate reductase"/>
    <property type="match status" value="1"/>
</dbReference>
<dbReference type="SUPFAM" id="SSF48179">
    <property type="entry name" value="6-phosphogluconate dehydrogenase C-terminal domain-like"/>
    <property type="match status" value="1"/>
</dbReference>
<dbReference type="Gene3D" id="1.10.3730.10">
    <property type="entry name" value="ProC C-terminal domain-like"/>
    <property type="match status" value="1"/>
</dbReference>
<gene>
    <name evidence="4" type="primary">proC</name>
    <name evidence="9" type="ORF">SAMN02745213_00136</name>
</gene>
<comment type="similarity">
    <text evidence="5">Belongs to the pyridoxal phosphate-binding protein YggS/PROSC family.</text>
</comment>
<comment type="function">
    <text evidence="4">Catalyzes the reduction of 1-pyrroline-5-carboxylate (PCA) to L-proline.</text>
</comment>
<protein>
    <recommendedName>
        <fullName evidence="4 5">Multifunctional fusion protein</fullName>
    </recommendedName>
    <domain>
        <recommendedName>
            <fullName evidence="4">Pyrroline-5-carboxylate reductase</fullName>
            <shortName evidence="4">P5C reductase</shortName>
            <shortName evidence="4">P5CR</shortName>
            <ecNumber evidence="4">1.5.1.2</ecNumber>
        </recommendedName>
        <alternativeName>
            <fullName evidence="4">PCA reductase</fullName>
        </alternativeName>
    </domain>
    <domain>
        <recommendedName>
            <fullName evidence="5">Pyridoxal phosphate homeostasis protein</fullName>
            <shortName evidence="5">PLP homeostasis protein</shortName>
        </recommendedName>
    </domain>
</protein>
<dbReference type="NCBIfam" id="TIGR00112">
    <property type="entry name" value="proC"/>
    <property type="match status" value="1"/>
</dbReference>
<dbReference type="Gene3D" id="3.40.50.720">
    <property type="entry name" value="NAD(P)-binding Rossmann-like Domain"/>
    <property type="match status" value="1"/>
</dbReference>
<evidence type="ECO:0000256" key="3">
    <source>
        <dbReference type="ARBA" id="ARBA00023002"/>
    </source>
</evidence>
<feature type="domain" description="Pyrroline-5-carboxylate reductase dimerisation" evidence="8">
    <location>
        <begin position="397"/>
        <end position="501"/>
    </location>
</feature>
<dbReference type="InterPro" id="IPR029066">
    <property type="entry name" value="PLP-binding_barrel"/>
</dbReference>
<dbReference type="EC" id="1.5.1.2" evidence="4"/>
<dbReference type="AlphaFoldDB" id="A0A1T4UWB1"/>
<name>A0A1T4UWB1_9GAMM</name>
<dbReference type="HAMAP" id="MF_02087">
    <property type="entry name" value="PLP_homeostasis"/>
    <property type="match status" value="1"/>
</dbReference>
<evidence type="ECO:0000256" key="4">
    <source>
        <dbReference type="HAMAP-Rule" id="MF_01925"/>
    </source>
</evidence>
<dbReference type="PROSITE" id="PS01211">
    <property type="entry name" value="UPF0001"/>
    <property type="match status" value="1"/>
</dbReference>
<dbReference type="Pfam" id="PF14748">
    <property type="entry name" value="P5CR_dimer"/>
    <property type="match status" value="1"/>
</dbReference>
<evidence type="ECO:0000313" key="9">
    <source>
        <dbReference type="EMBL" id="SKA56960.1"/>
    </source>
</evidence>
<comment type="pathway">
    <text evidence="4">Amino-acid biosynthesis; L-proline biosynthesis; L-proline from L-glutamate 5-semialdehyde: step 1/1.</text>
</comment>
<dbReference type="InterPro" id="IPR000304">
    <property type="entry name" value="Pyrroline-COOH_reductase"/>
</dbReference>
<dbReference type="GO" id="GO:0055129">
    <property type="term" value="P:L-proline biosynthetic process"/>
    <property type="evidence" value="ECO:0007669"/>
    <property type="project" value="UniProtKB-UniRule"/>
</dbReference>
<comment type="subcellular location">
    <subcellularLocation>
        <location evidence="4">Cytoplasm</location>
    </subcellularLocation>
</comment>
<dbReference type="CDD" id="cd06824">
    <property type="entry name" value="PLPDE_III_Yggs_like"/>
    <property type="match status" value="1"/>
</dbReference>
<organism evidence="9 10">
    <name type="scientific">Succinivibrio dextrinosolvens DSM 3072</name>
    <dbReference type="NCBI Taxonomy" id="1123324"/>
    <lineage>
        <taxon>Bacteria</taxon>
        <taxon>Pseudomonadati</taxon>
        <taxon>Pseudomonadota</taxon>
        <taxon>Gammaproteobacteria</taxon>
        <taxon>Aeromonadales</taxon>
        <taxon>Succinivibrionaceae</taxon>
        <taxon>Succinivibrio</taxon>
    </lineage>
</organism>
<evidence type="ECO:0000256" key="2">
    <source>
        <dbReference type="ARBA" id="ARBA00022857"/>
    </source>
</evidence>
<dbReference type="Pfam" id="PF03807">
    <property type="entry name" value="F420_oxidored"/>
    <property type="match status" value="1"/>
</dbReference>
<keyword evidence="4" id="KW-0641">Proline biosynthesis</keyword>
<dbReference type="GO" id="GO:0005737">
    <property type="term" value="C:cytoplasm"/>
    <property type="evidence" value="ECO:0007669"/>
    <property type="project" value="UniProtKB-SubCell"/>
</dbReference>
<dbReference type="NCBIfam" id="TIGR00044">
    <property type="entry name" value="YggS family pyridoxal phosphate-dependent enzyme"/>
    <property type="match status" value="1"/>
</dbReference>
<dbReference type="RefSeq" id="WP_078927776.1">
    <property type="nucleotide sequence ID" value="NZ_FUXX01000001.1"/>
</dbReference>
<accession>A0A1T4UWB1</accession>
<dbReference type="Proteomes" id="UP000242432">
    <property type="component" value="Unassembled WGS sequence"/>
</dbReference>
<dbReference type="InterPro" id="IPR028939">
    <property type="entry name" value="P5C_Rdtase_cat_N"/>
</dbReference>
<evidence type="ECO:0000259" key="7">
    <source>
        <dbReference type="Pfam" id="PF03807"/>
    </source>
</evidence>
<comment type="catalytic activity">
    <reaction evidence="4">
        <text>L-proline + NAD(+) = (S)-1-pyrroline-5-carboxylate + NADH + 2 H(+)</text>
        <dbReference type="Rhea" id="RHEA:14105"/>
        <dbReference type="ChEBI" id="CHEBI:15378"/>
        <dbReference type="ChEBI" id="CHEBI:17388"/>
        <dbReference type="ChEBI" id="CHEBI:57540"/>
        <dbReference type="ChEBI" id="CHEBI:57945"/>
        <dbReference type="ChEBI" id="CHEBI:60039"/>
        <dbReference type="EC" id="1.5.1.2"/>
    </reaction>
</comment>
<evidence type="ECO:0000259" key="8">
    <source>
        <dbReference type="Pfam" id="PF14748"/>
    </source>
</evidence>
<comment type="similarity">
    <text evidence="1 4">Belongs to the pyrroline-5-carboxylate reductase family.</text>
</comment>
<feature type="modified residue" description="N6-(pyridoxal phosphate)lysine" evidence="5">
    <location>
        <position position="36"/>
    </location>
</feature>
<keyword evidence="3 4" id="KW-0560">Oxidoreductase</keyword>
<dbReference type="STRING" id="83771.SAMN02910357_00928"/>
<keyword evidence="4" id="KW-0028">Amino-acid biosynthesis</keyword>
<comment type="catalytic activity">
    <reaction evidence="4">
        <text>L-proline + NADP(+) = (S)-1-pyrroline-5-carboxylate + NADPH + 2 H(+)</text>
        <dbReference type="Rhea" id="RHEA:14109"/>
        <dbReference type="ChEBI" id="CHEBI:15378"/>
        <dbReference type="ChEBI" id="CHEBI:17388"/>
        <dbReference type="ChEBI" id="CHEBI:57783"/>
        <dbReference type="ChEBI" id="CHEBI:58349"/>
        <dbReference type="ChEBI" id="CHEBI:60039"/>
        <dbReference type="EC" id="1.5.1.2"/>
    </reaction>
</comment>
<evidence type="ECO:0000313" key="10">
    <source>
        <dbReference type="Proteomes" id="UP000242432"/>
    </source>
</evidence>
<keyword evidence="2 4" id="KW-0521">NADP</keyword>
<dbReference type="EMBL" id="FUXX01000001">
    <property type="protein sequence ID" value="SKA56960.1"/>
    <property type="molecule type" value="Genomic_DNA"/>
</dbReference>
<dbReference type="InterPro" id="IPR011078">
    <property type="entry name" value="PyrdxlP_homeostasis"/>
</dbReference>
<dbReference type="InterPro" id="IPR036291">
    <property type="entry name" value="NAD(P)-bd_dom_sf"/>
</dbReference>
<dbReference type="PANTHER" id="PTHR11645">
    <property type="entry name" value="PYRROLINE-5-CARBOXYLATE REDUCTASE"/>
    <property type="match status" value="1"/>
</dbReference>
<dbReference type="GO" id="GO:0004735">
    <property type="term" value="F:pyrroline-5-carboxylate reductase activity"/>
    <property type="evidence" value="ECO:0007669"/>
    <property type="project" value="UniProtKB-UniRule"/>
</dbReference>
<evidence type="ECO:0000256" key="5">
    <source>
        <dbReference type="HAMAP-Rule" id="MF_02087"/>
    </source>
</evidence>
<comment type="function">
    <text evidence="5">Pyridoxal 5'-phosphate (PLP)-binding protein, which is involved in PLP homeostasis.</text>
</comment>
<proteinExistence type="inferred from homology"/>
<keyword evidence="10" id="KW-1185">Reference proteome</keyword>
<keyword evidence="4" id="KW-0963">Cytoplasm</keyword>
<dbReference type="SUPFAM" id="SSF51419">
    <property type="entry name" value="PLP-binding barrel"/>
    <property type="match status" value="1"/>
</dbReference>
<dbReference type="HAMAP" id="MF_01925">
    <property type="entry name" value="P5C_reductase"/>
    <property type="match status" value="1"/>
</dbReference>
<reference evidence="10" key="1">
    <citation type="submission" date="2017-02" db="EMBL/GenBank/DDBJ databases">
        <authorList>
            <person name="Varghese N."/>
            <person name="Submissions S."/>
        </authorList>
    </citation>
    <scope>NUCLEOTIDE SEQUENCE [LARGE SCALE GENOMIC DNA]</scope>
    <source>
        <strain evidence="10">DSM 3072</strain>
    </source>
</reference>
<dbReference type="Gene3D" id="3.20.20.10">
    <property type="entry name" value="Alanine racemase"/>
    <property type="match status" value="1"/>
</dbReference>
<dbReference type="GO" id="GO:0030170">
    <property type="term" value="F:pyridoxal phosphate binding"/>
    <property type="evidence" value="ECO:0007669"/>
    <property type="project" value="UniProtKB-UniRule"/>
</dbReference>
<dbReference type="InterPro" id="IPR001608">
    <property type="entry name" value="Ala_racemase_N"/>
</dbReference>
<dbReference type="UniPathway" id="UPA00098">
    <property type="reaction ID" value="UER00361"/>
</dbReference>
<evidence type="ECO:0000256" key="1">
    <source>
        <dbReference type="ARBA" id="ARBA00005525"/>
    </source>
</evidence>
<feature type="domain" description="Pyrroline-5-carboxylate reductase catalytic N-terminal" evidence="7">
    <location>
        <begin position="240"/>
        <end position="335"/>
    </location>
</feature>
<dbReference type="InterPro" id="IPR008927">
    <property type="entry name" value="6-PGluconate_DH-like_C_sf"/>
</dbReference>
<sequence>MDEIRENLSKVHQDIISSCNKYGRNEKDVCLLCVSKTKPEEKIIKAYNCGERHFGESYAVEASEKITHLKDQGYTDIIWHFIGPIQKNKTRLIAEHFDIVESLDRAIVATRLNDQRPDNLPPLEVLIQVNISDEDQKSGCDISEIDTLIETVQKCPKLKLRGFMGVGMDTPDFDVIDKEFSTLKSLFDEYSKKLNDFNILSIGMTHDLDIAVKNQTTEVRIGTAIFGAREYKSMTADNQKIAFIGGGNMSTCIYESIIASGFNPQNITVSGPHIEKLEKFKQKGSVITSDNIEALKNADIVFLGVKPQILTSVLDEIAASGVALNHKLFVSMAAGFKLSSIEKKLNTKKIIRIMPNTPAKLGLGVIAVVYDTEVSDNEKKLSEKMLSGMGTCIVGDEDNLNVIGAVAGCGPAFVYRFMEALIAEAVAHGLSADNARKIVEQTVLGSANMSLKNQDCTLASLREAVTSKGGTTYAGLCKMTEGNFEQIMKNTVQASLDRTYEFEKMF</sequence>
<dbReference type="Pfam" id="PF01168">
    <property type="entry name" value="Ala_racemase_N"/>
    <property type="match status" value="1"/>
</dbReference>
<dbReference type="SUPFAM" id="SSF51735">
    <property type="entry name" value="NAD(P)-binding Rossmann-fold domains"/>
    <property type="match status" value="1"/>
</dbReference>
<feature type="domain" description="Alanine racemase N-terminal" evidence="6">
    <location>
        <begin position="44"/>
        <end position="229"/>
    </location>
</feature>
<dbReference type="InterPro" id="IPR029036">
    <property type="entry name" value="P5CR_dimer"/>
</dbReference>